<proteinExistence type="predicted"/>
<dbReference type="Proteomes" id="UP000018208">
    <property type="component" value="Unassembled WGS sequence"/>
</dbReference>
<keyword evidence="3" id="KW-0378">Hydrolase</keyword>
<accession>V6LYG3</accession>
<reference evidence="2 3" key="1">
    <citation type="journal article" date="2014" name="PLoS Genet.">
        <title>The Genome of Spironucleus salmonicida Highlights a Fish Pathogen Adapted to Fluctuating Environments.</title>
        <authorList>
            <person name="Xu F."/>
            <person name="Jerlstrom-Hultqvist J."/>
            <person name="Einarsson E."/>
            <person name="Astvaldsson A."/>
            <person name="Svard S.G."/>
            <person name="Andersson J.O."/>
        </authorList>
    </citation>
    <scope>NUCLEOTIDE SEQUENCE</scope>
    <source>
        <strain evidence="3">ATCC 50377</strain>
    </source>
</reference>
<protein>
    <submittedName>
        <fullName evidence="3">Alpha/beta hydrolase family protein</fullName>
    </submittedName>
</protein>
<dbReference type="GO" id="GO:0016787">
    <property type="term" value="F:hydrolase activity"/>
    <property type="evidence" value="ECO:0007669"/>
    <property type="project" value="UniProtKB-KW"/>
</dbReference>
<gene>
    <name evidence="2" type="ORF">SS50377_10511</name>
    <name evidence="3" type="ORF">SS50377_26819</name>
</gene>
<dbReference type="OrthoDB" id="9988524at2759"/>
<dbReference type="AlphaFoldDB" id="V6LYG3"/>
<reference evidence="3" key="2">
    <citation type="submission" date="2020-12" db="EMBL/GenBank/DDBJ databases">
        <title>New Spironucleus salmonicida genome in near-complete chromosomes.</title>
        <authorList>
            <person name="Xu F."/>
            <person name="Kurt Z."/>
            <person name="Jimenez-Gonzalez A."/>
            <person name="Astvaldsson A."/>
            <person name="Andersson J.O."/>
            <person name="Svard S.G."/>
        </authorList>
    </citation>
    <scope>NUCLEOTIDE SEQUENCE</scope>
    <source>
        <strain evidence="3">ATCC 50377</strain>
    </source>
</reference>
<evidence type="ECO:0000313" key="3">
    <source>
        <dbReference type="EMBL" id="KAH0570539.1"/>
    </source>
</evidence>
<evidence type="ECO:0000313" key="2">
    <source>
        <dbReference type="EMBL" id="EST49288.1"/>
    </source>
</evidence>
<dbReference type="PANTHER" id="PTHR42886:SF53">
    <property type="entry name" value="ALPHA_BETA-HYDROLASES SUPERFAMILY PROTEIN"/>
    <property type="match status" value="1"/>
</dbReference>
<dbReference type="EMBL" id="KI545953">
    <property type="protein sequence ID" value="EST49288.1"/>
    <property type="molecule type" value="Genomic_DNA"/>
</dbReference>
<dbReference type="Gene3D" id="3.40.50.1820">
    <property type="entry name" value="alpha/beta hydrolase"/>
    <property type="match status" value="1"/>
</dbReference>
<dbReference type="PANTHER" id="PTHR42886">
    <property type="entry name" value="RE40534P-RELATED"/>
    <property type="match status" value="1"/>
</dbReference>
<dbReference type="SUPFAM" id="SSF53474">
    <property type="entry name" value="alpha/beta-Hydrolases"/>
    <property type="match status" value="1"/>
</dbReference>
<dbReference type="Pfam" id="PF00561">
    <property type="entry name" value="Abhydrolase_1"/>
    <property type="match status" value="1"/>
</dbReference>
<name>V6LYG3_9EUKA</name>
<sequence length="231" mass="26427">MEEDLLINTTQGEVFARYKKSYTNTIVVMIHGLGGTMNSIFYREIPNLTQHSTLRFDLTGHGRSGGEIQILYFAQLEQIQEILQLFQEEKRIFIGHSKGATLAFLIAQISDKVICVAGRWNMQNQPASRFTPEELEKISTGNSIMKNFGKYTVRVTNESFEERSKMIMNQLLSGKQDIFVKILVGSLDTVIPTQDSVDIQNFFKRTQLYQLDSDHSSFTIDLVEDSILDWL</sequence>
<organism evidence="2">
    <name type="scientific">Spironucleus salmonicida</name>
    <dbReference type="NCBI Taxonomy" id="348837"/>
    <lineage>
        <taxon>Eukaryota</taxon>
        <taxon>Metamonada</taxon>
        <taxon>Diplomonadida</taxon>
        <taxon>Hexamitidae</taxon>
        <taxon>Hexamitinae</taxon>
        <taxon>Spironucleus</taxon>
    </lineage>
</organism>
<evidence type="ECO:0000313" key="4">
    <source>
        <dbReference type="Proteomes" id="UP000018208"/>
    </source>
</evidence>
<dbReference type="VEuPathDB" id="GiardiaDB:SS50377_26819"/>
<keyword evidence="4" id="KW-1185">Reference proteome</keyword>
<evidence type="ECO:0000259" key="1">
    <source>
        <dbReference type="Pfam" id="PF00561"/>
    </source>
</evidence>
<dbReference type="InterPro" id="IPR029058">
    <property type="entry name" value="AB_hydrolase_fold"/>
</dbReference>
<dbReference type="InterPro" id="IPR000073">
    <property type="entry name" value="AB_hydrolase_1"/>
</dbReference>
<dbReference type="EMBL" id="AUWU02000007">
    <property type="protein sequence ID" value="KAH0570539.1"/>
    <property type="molecule type" value="Genomic_DNA"/>
</dbReference>
<feature type="domain" description="AB hydrolase-1" evidence="1">
    <location>
        <begin position="26"/>
        <end position="110"/>
    </location>
</feature>